<evidence type="ECO:0000313" key="2">
    <source>
        <dbReference type="Proteomes" id="UP000266188"/>
    </source>
</evidence>
<reference evidence="2" key="1">
    <citation type="submission" date="2017-02" db="EMBL/GenBank/DDBJ databases">
        <authorList>
            <person name="Tafer H."/>
            <person name="Lopandic K."/>
        </authorList>
    </citation>
    <scope>NUCLEOTIDE SEQUENCE [LARGE SCALE GENOMIC DNA]</scope>
    <source>
        <strain evidence="2">CBS 366.77</strain>
    </source>
</reference>
<evidence type="ECO:0000313" key="1">
    <source>
        <dbReference type="EMBL" id="RJE23593.1"/>
    </source>
</evidence>
<accession>A0A3A2ZMV6</accession>
<dbReference type="AlphaFoldDB" id="A0A3A2ZMV6"/>
<dbReference type="Proteomes" id="UP000266188">
    <property type="component" value="Unassembled WGS sequence"/>
</dbReference>
<protein>
    <submittedName>
        <fullName evidence="1">Uncharacterized protein</fullName>
    </submittedName>
</protein>
<gene>
    <name evidence="1" type="ORF">PHISCL_04049</name>
</gene>
<proteinExistence type="predicted"/>
<dbReference type="EMBL" id="MVGC01000113">
    <property type="protein sequence ID" value="RJE23593.1"/>
    <property type="molecule type" value="Genomic_DNA"/>
</dbReference>
<name>A0A3A2ZMV6_9EURO</name>
<keyword evidence="2" id="KW-1185">Reference proteome</keyword>
<comment type="caution">
    <text evidence="1">The sequence shown here is derived from an EMBL/GenBank/DDBJ whole genome shotgun (WGS) entry which is preliminary data.</text>
</comment>
<dbReference type="STRING" id="2070753.A0A3A2ZMV6"/>
<organism evidence="1 2">
    <name type="scientific">Aspergillus sclerotialis</name>
    <dbReference type="NCBI Taxonomy" id="2070753"/>
    <lineage>
        <taxon>Eukaryota</taxon>
        <taxon>Fungi</taxon>
        <taxon>Dikarya</taxon>
        <taxon>Ascomycota</taxon>
        <taxon>Pezizomycotina</taxon>
        <taxon>Eurotiomycetes</taxon>
        <taxon>Eurotiomycetidae</taxon>
        <taxon>Eurotiales</taxon>
        <taxon>Aspergillaceae</taxon>
        <taxon>Aspergillus</taxon>
        <taxon>Aspergillus subgen. Polypaecilum</taxon>
    </lineage>
</organism>
<sequence>MVSFMWKVLHQRERLRLQGFFATIKETYRVVFISRWDKKRSGFENLVEKCRQSRYEDVEGWNILSSKSDDLLVIIDEAERPYNSMQPWIGLIQNRMYNETGTRFCLFTSSGGPFLVVPHHVPLTRSSGDMPGISLFYTKTEFEDVVSRFFRGEPDEFTIAQSLRTHIFGWTMGHPGMVNAILTFIQPVFTFYL</sequence>
<dbReference type="OrthoDB" id="2364732at2759"/>